<dbReference type="InterPro" id="IPR055754">
    <property type="entry name" value="DUF7330"/>
</dbReference>
<gene>
    <name evidence="3" type="ORF">GFSPODELE1_LOCUS9623</name>
</gene>
<protein>
    <recommendedName>
        <fullName evidence="2">DUF7330 domain-containing protein</fullName>
    </recommendedName>
</protein>
<feature type="region of interest" description="Disordered" evidence="1">
    <location>
        <begin position="1"/>
        <end position="45"/>
    </location>
</feature>
<reference evidence="4" key="1">
    <citation type="submission" date="2024-04" db="EMBL/GenBank/DDBJ databases">
        <authorList>
            <person name="Shaw F."/>
            <person name="Minotto A."/>
        </authorList>
    </citation>
    <scope>NUCLEOTIDE SEQUENCE [LARGE SCALE GENOMIC DNA]</scope>
</reference>
<evidence type="ECO:0000313" key="4">
    <source>
        <dbReference type="Proteomes" id="UP001497453"/>
    </source>
</evidence>
<feature type="domain" description="DUF7330" evidence="2">
    <location>
        <begin position="62"/>
        <end position="251"/>
    </location>
</feature>
<dbReference type="EMBL" id="OZ037951">
    <property type="protein sequence ID" value="CAL1714116.1"/>
    <property type="molecule type" value="Genomic_DNA"/>
</dbReference>
<dbReference type="Proteomes" id="UP001497453">
    <property type="component" value="Chromosome 8"/>
</dbReference>
<sequence>MMILEKGVLPPTPSVVDTKESEKPPPYTSPEPSSSSTQTPQLPPAVRANNSLFQSLVQQQVNHLYLHSRHNPISGSYILNSELPPLAIGCDRPKQCGRVPLDGQNKRLFKQPHTPNASFQTRHGAISLNLATAGSTEDITRTYVQTNSRHGKINVNLFALQLHKHICLEVATRHGHIVVFLPQCFQGAIQIRSRRGNVNFLPGFAQSARVVSGNDRFALVLFGINNLTLSDLDSDALDVCLLSTRHGKITIGISGVDTYDDSQSTNLLVKKLGSLSTMILGTDVTRYIQSWPVIHVPLHA</sequence>
<evidence type="ECO:0000313" key="3">
    <source>
        <dbReference type="EMBL" id="CAL1714116.1"/>
    </source>
</evidence>
<proteinExistence type="predicted"/>
<evidence type="ECO:0000256" key="1">
    <source>
        <dbReference type="SAM" id="MobiDB-lite"/>
    </source>
</evidence>
<keyword evidence="4" id="KW-1185">Reference proteome</keyword>
<accession>A0ABP1E216</accession>
<organism evidence="3 4">
    <name type="scientific">Somion occarium</name>
    <dbReference type="NCBI Taxonomy" id="3059160"/>
    <lineage>
        <taxon>Eukaryota</taxon>
        <taxon>Fungi</taxon>
        <taxon>Dikarya</taxon>
        <taxon>Basidiomycota</taxon>
        <taxon>Agaricomycotina</taxon>
        <taxon>Agaricomycetes</taxon>
        <taxon>Polyporales</taxon>
        <taxon>Cerrenaceae</taxon>
        <taxon>Somion</taxon>
    </lineage>
</organism>
<feature type="compositionally biased region" description="Low complexity" evidence="1">
    <location>
        <begin position="30"/>
        <end position="40"/>
    </location>
</feature>
<evidence type="ECO:0000259" key="2">
    <source>
        <dbReference type="Pfam" id="PF24016"/>
    </source>
</evidence>
<dbReference type="Pfam" id="PF24016">
    <property type="entry name" value="DUF7330"/>
    <property type="match status" value="1"/>
</dbReference>
<name>A0ABP1E216_9APHY</name>